<protein>
    <submittedName>
        <fullName evidence="1">Uncharacterized protein</fullName>
    </submittedName>
</protein>
<dbReference type="EMBL" id="JAWXXR010000001">
    <property type="protein sequence ID" value="MDX6016182.1"/>
    <property type="molecule type" value="Genomic_DNA"/>
</dbReference>
<organism evidence="1 2">
    <name type="scientific">Shewanella indica</name>
    <dbReference type="NCBI Taxonomy" id="768528"/>
    <lineage>
        <taxon>Bacteria</taxon>
        <taxon>Pseudomonadati</taxon>
        <taxon>Pseudomonadota</taxon>
        <taxon>Gammaproteobacteria</taxon>
        <taxon>Alteromonadales</taxon>
        <taxon>Shewanellaceae</taxon>
        <taxon>Shewanella</taxon>
    </lineage>
</organism>
<dbReference type="Gene3D" id="1.20.200.10">
    <property type="entry name" value="Fumarase/aspartase (Central domain)"/>
    <property type="match status" value="1"/>
</dbReference>
<dbReference type="Proteomes" id="UP001272773">
    <property type="component" value="Unassembled WGS sequence"/>
</dbReference>
<accession>A0ABU4Q9U0</accession>
<keyword evidence="2" id="KW-1185">Reference proteome</keyword>
<name>A0ABU4Q9U0_9GAMM</name>
<sequence>MTAVLIINGAFGIHINKGKCEQVPCVLCVGFQAGKNLSKVVNGVARIYGFELMQVAQALDLQKKVNHRQLSPQNEQLLKALRKQVVYPGCRGLNAIPDEVPRKPSPGRIDLRGSMLKEPGIAFAQWVFGH</sequence>
<gene>
    <name evidence="1" type="ORF">SIL79_07470</name>
</gene>
<comment type="caution">
    <text evidence="1">The sequence shown here is derived from an EMBL/GenBank/DDBJ whole genome shotgun (WGS) entry which is preliminary data.</text>
</comment>
<proteinExistence type="predicted"/>
<evidence type="ECO:0000313" key="2">
    <source>
        <dbReference type="Proteomes" id="UP001272773"/>
    </source>
</evidence>
<reference evidence="1 2" key="1">
    <citation type="submission" date="2023-11" db="EMBL/GenBank/DDBJ databases">
        <title>MicrobeMod: A computational toolkit for identifying prokaryotic methylation and restriction-modification with nanopore sequencing.</title>
        <authorList>
            <person name="Crits-Christoph A."/>
            <person name="Kang S.C."/>
            <person name="Lee H."/>
            <person name="Ostrov N."/>
        </authorList>
    </citation>
    <scope>NUCLEOTIDE SEQUENCE [LARGE SCALE GENOMIC DNA]</scope>
    <source>
        <strain evidence="1 2">ATCC BAA-2732</strain>
    </source>
</reference>
<dbReference type="GeneID" id="88623336"/>
<dbReference type="RefSeq" id="WP_071477110.1">
    <property type="nucleotide sequence ID" value="NZ_JAWXXR010000001.1"/>
</dbReference>
<evidence type="ECO:0000313" key="1">
    <source>
        <dbReference type="EMBL" id="MDX6016182.1"/>
    </source>
</evidence>